<proteinExistence type="predicted"/>
<accession>A0AAD9QRU1</accession>
<evidence type="ECO:0000313" key="1">
    <source>
        <dbReference type="EMBL" id="KAK2566205.1"/>
    </source>
</evidence>
<dbReference type="Proteomes" id="UP001249851">
    <property type="component" value="Unassembled WGS sequence"/>
</dbReference>
<reference evidence="1" key="2">
    <citation type="journal article" date="2023" name="Science">
        <title>Genomic signatures of disease resistance in endangered staghorn corals.</title>
        <authorList>
            <person name="Vollmer S.V."/>
            <person name="Selwyn J.D."/>
            <person name="Despard B.A."/>
            <person name="Roesel C.L."/>
        </authorList>
    </citation>
    <scope>NUCLEOTIDE SEQUENCE</scope>
    <source>
        <strain evidence="1">K2</strain>
    </source>
</reference>
<keyword evidence="2" id="KW-1185">Reference proteome</keyword>
<evidence type="ECO:0000313" key="2">
    <source>
        <dbReference type="Proteomes" id="UP001249851"/>
    </source>
</evidence>
<dbReference type="AlphaFoldDB" id="A0AAD9QRU1"/>
<protein>
    <submittedName>
        <fullName evidence="1">Uncharacterized protein</fullName>
    </submittedName>
</protein>
<reference evidence="1" key="1">
    <citation type="journal article" date="2023" name="G3 (Bethesda)">
        <title>Whole genome assembly and annotation of the endangered Caribbean coral Acropora cervicornis.</title>
        <authorList>
            <person name="Selwyn J.D."/>
            <person name="Vollmer S.V."/>
        </authorList>
    </citation>
    <scope>NUCLEOTIDE SEQUENCE</scope>
    <source>
        <strain evidence="1">K2</strain>
    </source>
</reference>
<comment type="caution">
    <text evidence="1">The sequence shown here is derived from an EMBL/GenBank/DDBJ whole genome shotgun (WGS) entry which is preliminary data.</text>
</comment>
<name>A0AAD9QRU1_ACRCE</name>
<gene>
    <name evidence="1" type="ORF">P5673_009671</name>
</gene>
<organism evidence="1 2">
    <name type="scientific">Acropora cervicornis</name>
    <name type="common">Staghorn coral</name>
    <dbReference type="NCBI Taxonomy" id="6130"/>
    <lineage>
        <taxon>Eukaryota</taxon>
        <taxon>Metazoa</taxon>
        <taxon>Cnidaria</taxon>
        <taxon>Anthozoa</taxon>
        <taxon>Hexacorallia</taxon>
        <taxon>Scleractinia</taxon>
        <taxon>Astrocoeniina</taxon>
        <taxon>Acroporidae</taxon>
        <taxon>Acropora</taxon>
    </lineage>
</organism>
<sequence>MHKVVNYSTRGFPVIINAVGFPLKTRKGLNGDAKEETTSKNINLGIKETRSREEATIKFDFTYMFESYLDFLPAGGFSSTLNKKYNRIPCTGIHILSLINSNDLAVHFN</sequence>
<dbReference type="EMBL" id="JARQWQ010000017">
    <property type="protein sequence ID" value="KAK2566205.1"/>
    <property type="molecule type" value="Genomic_DNA"/>
</dbReference>